<sequence>MPDLPVKSFLKSGSLGFHLLASSSLSSLPHHQIEYSCYHSGFSAVVPLVSGTGTGTEEPLSASEAVEETMASESDIGMRTRFGIC</sequence>
<evidence type="ECO:0000313" key="3">
    <source>
        <dbReference type="Proteomes" id="UP000886595"/>
    </source>
</evidence>
<dbReference type="Proteomes" id="UP000886595">
    <property type="component" value="Unassembled WGS sequence"/>
</dbReference>
<accession>A0A8X7VJM2</accession>
<organism evidence="2 3">
    <name type="scientific">Brassica carinata</name>
    <name type="common">Ethiopian mustard</name>
    <name type="synonym">Abyssinian cabbage</name>
    <dbReference type="NCBI Taxonomy" id="52824"/>
    <lineage>
        <taxon>Eukaryota</taxon>
        <taxon>Viridiplantae</taxon>
        <taxon>Streptophyta</taxon>
        <taxon>Embryophyta</taxon>
        <taxon>Tracheophyta</taxon>
        <taxon>Spermatophyta</taxon>
        <taxon>Magnoliopsida</taxon>
        <taxon>eudicotyledons</taxon>
        <taxon>Gunneridae</taxon>
        <taxon>Pentapetalae</taxon>
        <taxon>rosids</taxon>
        <taxon>malvids</taxon>
        <taxon>Brassicales</taxon>
        <taxon>Brassicaceae</taxon>
        <taxon>Brassiceae</taxon>
        <taxon>Brassica</taxon>
    </lineage>
</organism>
<evidence type="ECO:0000313" key="2">
    <source>
        <dbReference type="EMBL" id="KAG2312454.1"/>
    </source>
</evidence>
<dbReference type="EMBL" id="JAAMPC010000005">
    <property type="protein sequence ID" value="KAG2312454.1"/>
    <property type="molecule type" value="Genomic_DNA"/>
</dbReference>
<dbReference type="AlphaFoldDB" id="A0A8X7VJM2"/>
<comment type="caution">
    <text evidence="2">The sequence shown here is derived from an EMBL/GenBank/DDBJ whole genome shotgun (WGS) entry which is preliminary data.</text>
</comment>
<proteinExistence type="predicted"/>
<evidence type="ECO:0000256" key="1">
    <source>
        <dbReference type="SAM" id="MobiDB-lite"/>
    </source>
</evidence>
<protein>
    <submittedName>
        <fullName evidence="2">Uncharacterized protein</fullName>
    </submittedName>
</protein>
<keyword evidence="3" id="KW-1185">Reference proteome</keyword>
<reference evidence="2 3" key="1">
    <citation type="submission" date="2020-02" db="EMBL/GenBank/DDBJ databases">
        <authorList>
            <person name="Ma Q."/>
            <person name="Huang Y."/>
            <person name="Song X."/>
            <person name="Pei D."/>
        </authorList>
    </citation>
    <scope>NUCLEOTIDE SEQUENCE [LARGE SCALE GENOMIC DNA]</scope>
    <source>
        <strain evidence="2">Sxm20200214</strain>
        <tissue evidence="2">Leaf</tissue>
    </source>
</reference>
<name>A0A8X7VJM2_BRACI</name>
<feature type="region of interest" description="Disordered" evidence="1">
    <location>
        <begin position="53"/>
        <end position="73"/>
    </location>
</feature>
<gene>
    <name evidence="2" type="ORF">Bca52824_024011</name>
</gene>